<dbReference type="Proteomes" id="UP001324634">
    <property type="component" value="Chromosome"/>
</dbReference>
<keyword evidence="6 7" id="KW-0482">Metalloprotease</keyword>
<organism evidence="9 10">
    <name type="scientific">Peredibacter starrii</name>
    <dbReference type="NCBI Taxonomy" id="28202"/>
    <lineage>
        <taxon>Bacteria</taxon>
        <taxon>Pseudomonadati</taxon>
        <taxon>Bdellovibrionota</taxon>
        <taxon>Bacteriovoracia</taxon>
        <taxon>Bacteriovoracales</taxon>
        <taxon>Bacteriovoracaceae</taxon>
        <taxon>Peredibacter</taxon>
    </lineage>
</organism>
<dbReference type="AlphaFoldDB" id="A0AAX4HRN2"/>
<dbReference type="EC" id="3.4.24.-" evidence="9"/>
<dbReference type="Pfam" id="PF01432">
    <property type="entry name" value="Peptidase_M3"/>
    <property type="match status" value="1"/>
</dbReference>
<comment type="similarity">
    <text evidence="1 7">Belongs to the peptidase M3 family.</text>
</comment>
<dbReference type="Gene3D" id="1.10.1370.10">
    <property type="entry name" value="Neurolysin, domain 3"/>
    <property type="match status" value="1"/>
</dbReference>
<keyword evidence="2 7" id="KW-0645">Protease</keyword>
<evidence type="ECO:0000256" key="3">
    <source>
        <dbReference type="ARBA" id="ARBA00022723"/>
    </source>
</evidence>
<evidence type="ECO:0000256" key="7">
    <source>
        <dbReference type="RuleBase" id="RU003435"/>
    </source>
</evidence>
<dbReference type="EMBL" id="CP139487">
    <property type="protein sequence ID" value="WPU65954.1"/>
    <property type="molecule type" value="Genomic_DNA"/>
</dbReference>
<reference evidence="9 10" key="1">
    <citation type="submission" date="2023-11" db="EMBL/GenBank/DDBJ databases">
        <title>Peredibacter starrii A3.12.</title>
        <authorList>
            <person name="Mitchell R.J."/>
        </authorList>
    </citation>
    <scope>NUCLEOTIDE SEQUENCE [LARGE SCALE GENOMIC DNA]</scope>
    <source>
        <strain evidence="9 10">A3.12</strain>
    </source>
</reference>
<dbReference type="CDD" id="cd06456">
    <property type="entry name" value="M3A_DCP"/>
    <property type="match status" value="1"/>
</dbReference>
<dbReference type="KEGG" id="psti:SOO65_04270"/>
<dbReference type="GO" id="GO:0006508">
    <property type="term" value="P:proteolysis"/>
    <property type="evidence" value="ECO:0007669"/>
    <property type="project" value="UniProtKB-KW"/>
</dbReference>
<keyword evidence="4 7" id="KW-0378">Hydrolase</keyword>
<evidence type="ECO:0000256" key="6">
    <source>
        <dbReference type="ARBA" id="ARBA00023049"/>
    </source>
</evidence>
<protein>
    <submittedName>
        <fullName evidence="9">M3 family metallopeptidase</fullName>
        <ecNumber evidence="9">3.4.24.-</ecNumber>
    </submittedName>
</protein>
<keyword evidence="5 7" id="KW-0862">Zinc</keyword>
<dbReference type="InterPro" id="IPR045090">
    <property type="entry name" value="Pept_M3A_M3B"/>
</dbReference>
<evidence type="ECO:0000256" key="4">
    <source>
        <dbReference type="ARBA" id="ARBA00022801"/>
    </source>
</evidence>
<dbReference type="FunFam" id="3.40.390.10:FF:000009">
    <property type="entry name" value="Oligopeptidase A"/>
    <property type="match status" value="1"/>
</dbReference>
<evidence type="ECO:0000313" key="9">
    <source>
        <dbReference type="EMBL" id="WPU65954.1"/>
    </source>
</evidence>
<dbReference type="Gene3D" id="3.40.390.10">
    <property type="entry name" value="Collagenase (Catalytic Domain)"/>
    <property type="match status" value="1"/>
</dbReference>
<comment type="cofactor">
    <cofactor evidence="7">
        <name>Zn(2+)</name>
        <dbReference type="ChEBI" id="CHEBI:29105"/>
    </cofactor>
    <text evidence="7">Binds 1 zinc ion.</text>
</comment>
<accession>A0AAX4HRN2</accession>
<dbReference type="GO" id="GO:0046872">
    <property type="term" value="F:metal ion binding"/>
    <property type="evidence" value="ECO:0007669"/>
    <property type="project" value="UniProtKB-UniRule"/>
</dbReference>
<dbReference type="GO" id="GO:0004180">
    <property type="term" value="F:carboxypeptidase activity"/>
    <property type="evidence" value="ECO:0007669"/>
    <property type="project" value="TreeGrafter"/>
</dbReference>
<evidence type="ECO:0000259" key="8">
    <source>
        <dbReference type="Pfam" id="PF01432"/>
    </source>
</evidence>
<keyword evidence="10" id="KW-1185">Reference proteome</keyword>
<proteinExistence type="inferred from homology"/>
<keyword evidence="3 7" id="KW-0479">Metal-binding</keyword>
<evidence type="ECO:0000256" key="1">
    <source>
        <dbReference type="ARBA" id="ARBA00006040"/>
    </source>
</evidence>
<dbReference type="InterPro" id="IPR001567">
    <property type="entry name" value="Pept_M3A_M3B_dom"/>
</dbReference>
<dbReference type="GO" id="GO:0004222">
    <property type="term" value="F:metalloendopeptidase activity"/>
    <property type="evidence" value="ECO:0007669"/>
    <property type="project" value="InterPro"/>
</dbReference>
<dbReference type="PANTHER" id="PTHR43660:SF1">
    <property type="entry name" value="DIPEPTIDYL CARBOXYPEPTIDASE"/>
    <property type="match status" value="1"/>
</dbReference>
<gene>
    <name evidence="9" type="ORF">SOO65_04270</name>
</gene>
<sequence>MQNPLLETPKARHGAYPFDKILPEHFLPALNAAIETAKGKLETFKNDKRTDFQHVVVEKGDITEQVDYIAGIFFNLHSAECSDELEKISPEVSEILTRFGNDISLDPKIFMKVKACYDTRMNQGLNPEEMTIIEKTYKSFVRNGALLAESEKDQMRVMDEKLAKLTLTFSQNVLKATNDYLMEITNKADLDGLPEGVIEAAAELAEKKGKTGSWCFDLNVPSMLPFMTYSKKRDLRKTLLTASSSKTFNTKYDNQETLKEILKLRTERAQLLGFKTHADYVLEERMAMSPKKVMDFLEELLSKAKPHAEKDVARLKKLAAEDGINDLQSYDTAYYSEILKKRELDMDDEMLRPYFKLENVVDGIFEVAKRLYGLTFKEVFDVPKYHTDVRTFEVFDEATNAFVGLFYTDFFPRPTKRGGAWMSGIKEQGMYQGKVERPHIMIVCNFTKPTKTKPSLLTLDEVLTLYHEFGHALHGLLSKVKYRDLSGTNVYWDFVELPSQIMENWVLEKECLDIFAVHYETGEKIPADLVQKIKASGKFLEGMGTLRQLTFAFLDMAYHTADPNSIKDIGEFETKTVDRTTLLPKIPGTSISTSFSHIFAGGYSAGYYSYKWAEVLDADAFEFFQTSGIFNREVANKFREFILEKGGTEHPMELYKKFRGQEPDVGALLRRAGLH</sequence>
<feature type="domain" description="Peptidase M3A/M3B catalytic" evidence="8">
    <location>
        <begin position="226"/>
        <end position="673"/>
    </location>
</feature>
<dbReference type="InterPro" id="IPR024079">
    <property type="entry name" value="MetalloPept_cat_dom_sf"/>
</dbReference>
<dbReference type="InterPro" id="IPR034005">
    <property type="entry name" value="M3A_DCP"/>
</dbReference>
<dbReference type="GO" id="GO:0005829">
    <property type="term" value="C:cytosol"/>
    <property type="evidence" value="ECO:0007669"/>
    <property type="project" value="UniProtKB-ARBA"/>
</dbReference>
<dbReference type="PANTHER" id="PTHR43660">
    <property type="entry name" value="DIPEPTIDYL CARBOXYPEPTIDASE"/>
    <property type="match status" value="1"/>
</dbReference>
<evidence type="ECO:0000256" key="5">
    <source>
        <dbReference type="ARBA" id="ARBA00022833"/>
    </source>
</evidence>
<evidence type="ECO:0000313" key="10">
    <source>
        <dbReference type="Proteomes" id="UP001324634"/>
    </source>
</evidence>
<dbReference type="RefSeq" id="WP_321397480.1">
    <property type="nucleotide sequence ID" value="NZ_CP139487.1"/>
</dbReference>
<dbReference type="SUPFAM" id="SSF55486">
    <property type="entry name" value="Metalloproteases ('zincins'), catalytic domain"/>
    <property type="match status" value="1"/>
</dbReference>
<evidence type="ECO:0000256" key="2">
    <source>
        <dbReference type="ARBA" id="ARBA00022670"/>
    </source>
</evidence>
<dbReference type="InterPro" id="IPR024077">
    <property type="entry name" value="Neurolysin/TOP_dom2"/>
</dbReference>
<name>A0AAX4HRN2_9BACT</name>